<dbReference type="VEuPathDB" id="FungiDB:GGTG_10477"/>
<evidence type="ECO:0000313" key="4">
    <source>
        <dbReference type="Proteomes" id="UP000006039"/>
    </source>
</evidence>
<reference evidence="3" key="4">
    <citation type="journal article" date="2015" name="G3 (Bethesda)">
        <title>Genome sequences of three phytopathogenic species of the Magnaporthaceae family of fungi.</title>
        <authorList>
            <person name="Okagaki L.H."/>
            <person name="Nunes C.C."/>
            <person name="Sailsbery J."/>
            <person name="Clay B."/>
            <person name="Brown D."/>
            <person name="John T."/>
            <person name="Oh Y."/>
            <person name="Young N."/>
            <person name="Fitzgerald M."/>
            <person name="Haas B.J."/>
            <person name="Zeng Q."/>
            <person name="Young S."/>
            <person name="Adiconis X."/>
            <person name="Fan L."/>
            <person name="Levin J.Z."/>
            <person name="Mitchell T.K."/>
            <person name="Okubara P.A."/>
            <person name="Farman M.L."/>
            <person name="Kohn L.M."/>
            <person name="Birren B."/>
            <person name="Ma L.-J."/>
            <person name="Dean R.A."/>
        </authorList>
    </citation>
    <scope>NUCLEOTIDE SEQUENCE</scope>
    <source>
        <strain evidence="3">R3-111a-1</strain>
    </source>
</reference>
<dbReference type="AlphaFoldDB" id="J3PAF1"/>
<evidence type="ECO:0000313" key="2">
    <source>
        <dbReference type="EMBL" id="EJT71217.1"/>
    </source>
</evidence>
<feature type="compositionally biased region" description="Polar residues" evidence="1">
    <location>
        <begin position="33"/>
        <end position="47"/>
    </location>
</feature>
<dbReference type="GeneID" id="20350935"/>
<evidence type="ECO:0000313" key="3">
    <source>
        <dbReference type="EnsemblFungi" id="EJT71217"/>
    </source>
</evidence>
<proteinExistence type="predicted"/>
<name>J3PAF1_GAET3</name>
<accession>J3PAF1</accession>
<gene>
    <name evidence="3" type="primary">20350935</name>
    <name evidence="2" type="ORF">GGTG_10477</name>
</gene>
<feature type="region of interest" description="Disordered" evidence="1">
    <location>
        <begin position="17"/>
        <end position="48"/>
    </location>
</feature>
<dbReference type="Proteomes" id="UP000006039">
    <property type="component" value="Unassembled WGS sequence"/>
</dbReference>
<keyword evidence="4" id="KW-1185">Reference proteome</keyword>
<dbReference type="RefSeq" id="XP_009226614.1">
    <property type="nucleotide sequence ID" value="XM_009228350.1"/>
</dbReference>
<reference evidence="2" key="3">
    <citation type="submission" date="2010-09" db="EMBL/GenBank/DDBJ databases">
        <title>Annotation of Gaeumannomyces graminis var. tritici R3-111a-1.</title>
        <authorList>
            <consortium name="The Broad Institute Genome Sequencing Platform"/>
            <person name="Ma L.-J."/>
            <person name="Dead R."/>
            <person name="Young S.K."/>
            <person name="Zeng Q."/>
            <person name="Gargeya S."/>
            <person name="Fitzgerald M."/>
            <person name="Haas B."/>
            <person name="Abouelleil A."/>
            <person name="Alvarado L."/>
            <person name="Arachchi H.M."/>
            <person name="Berlin A."/>
            <person name="Brown A."/>
            <person name="Chapman S.B."/>
            <person name="Chen Z."/>
            <person name="Dunbar C."/>
            <person name="Freedman E."/>
            <person name="Gearin G."/>
            <person name="Gellesch M."/>
            <person name="Goldberg J."/>
            <person name="Griggs A."/>
            <person name="Gujja S."/>
            <person name="Heiman D."/>
            <person name="Howarth C."/>
            <person name="Larson L."/>
            <person name="Lui A."/>
            <person name="MacDonald P.J.P."/>
            <person name="Mehta T."/>
            <person name="Montmayeur A."/>
            <person name="Murphy C."/>
            <person name="Neiman D."/>
            <person name="Pearson M."/>
            <person name="Priest M."/>
            <person name="Roberts A."/>
            <person name="Saif S."/>
            <person name="Shea T."/>
            <person name="Shenoy N."/>
            <person name="Sisk P."/>
            <person name="Stolte C."/>
            <person name="Sykes S."/>
            <person name="Yandava C."/>
            <person name="Wortman J."/>
            <person name="Nusbaum C."/>
            <person name="Birren B."/>
        </authorList>
    </citation>
    <scope>NUCLEOTIDE SEQUENCE</scope>
    <source>
        <strain evidence="2">R3-111a-1</strain>
    </source>
</reference>
<sequence>MRRRSWSSRNVSPLTEPRHLERFRVKKTPSVDRPSNLSTGDCHTASNRLPPMEDTRLWAEWRIGMEFSCSRVRDPVLVIPHEQISGISPADSARGEGREGPVSRSKGCLSWFFSHNRWVALLVWPRSPNNKPEKRRVEMALLCGVQTEAEAPQPLFCGHMSAWLEWESFEPGPGGEGAGNENPAASTSQGFVACAPSSGLLATRVDAVSQMGPPTMTNTPIPMCWNLRHTETKKWEDAVYAFCNCGWLGWRRKADPVSLN</sequence>
<protein>
    <submittedName>
        <fullName evidence="2 3">Uncharacterized protein</fullName>
    </submittedName>
</protein>
<dbReference type="EnsemblFungi" id="EJT71217">
    <property type="protein sequence ID" value="EJT71217"/>
    <property type="gene ID" value="GGTG_10477"/>
</dbReference>
<organism evidence="2">
    <name type="scientific">Gaeumannomyces tritici (strain R3-111a-1)</name>
    <name type="common">Wheat and barley take-all root rot fungus</name>
    <name type="synonym">Gaeumannomyces graminis var. tritici</name>
    <dbReference type="NCBI Taxonomy" id="644352"/>
    <lineage>
        <taxon>Eukaryota</taxon>
        <taxon>Fungi</taxon>
        <taxon>Dikarya</taxon>
        <taxon>Ascomycota</taxon>
        <taxon>Pezizomycotina</taxon>
        <taxon>Sordariomycetes</taxon>
        <taxon>Sordariomycetidae</taxon>
        <taxon>Magnaporthales</taxon>
        <taxon>Magnaporthaceae</taxon>
        <taxon>Gaeumannomyces</taxon>
    </lineage>
</organism>
<evidence type="ECO:0000256" key="1">
    <source>
        <dbReference type="SAM" id="MobiDB-lite"/>
    </source>
</evidence>
<dbReference type="HOGENOM" id="CLU_1069757_0_0_1"/>
<reference evidence="3" key="5">
    <citation type="submission" date="2018-04" db="UniProtKB">
        <authorList>
            <consortium name="EnsemblFungi"/>
        </authorList>
    </citation>
    <scope>IDENTIFICATION</scope>
    <source>
        <strain evidence="3">R3-111a-1</strain>
    </source>
</reference>
<dbReference type="EMBL" id="GL385400">
    <property type="protein sequence ID" value="EJT71217.1"/>
    <property type="molecule type" value="Genomic_DNA"/>
</dbReference>
<reference evidence="2" key="2">
    <citation type="submission" date="2010-07" db="EMBL/GenBank/DDBJ databases">
        <authorList>
            <consortium name="The Broad Institute Genome Sequencing Platform"/>
            <consortium name="Broad Institute Genome Sequencing Center for Infectious Disease"/>
            <person name="Ma L.-J."/>
            <person name="Dead R."/>
            <person name="Young S."/>
            <person name="Zeng Q."/>
            <person name="Koehrsen M."/>
            <person name="Alvarado L."/>
            <person name="Berlin A."/>
            <person name="Chapman S.B."/>
            <person name="Chen Z."/>
            <person name="Freedman E."/>
            <person name="Gellesch M."/>
            <person name="Goldberg J."/>
            <person name="Griggs A."/>
            <person name="Gujja S."/>
            <person name="Heilman E.R."/>
            <person name="Heiman D."/>
            <person name="Hepburn T."/>
            <person name="Howarth C."/>
            <person name="Jen D."/>
            <person name="Larson L."/>
            <person name="Mehta T."/>
            <person name="Neiman D."/>
            <person name="Pearson M."/>
            <person name="Roberts A."/>
            <person name="Saif S."/>
            <person name="Shea T."/>
            <person name="Shenoy N."/>
            <person name="Sisk P."/>
            <person name="Stolte C."/>
            <person name="Sykes S."/>
            <person name="Walk T."/>
            <person name="White J."/>
            <person name="Yandava C."/>
            <person name="Haas B."/>
            <person name="Nusbaum C."/>
            <person name="Birren B."/>
        </authorList>
    </citation>
    <scope>NUCLEOTIDE SEQUENCE</scope>
    <source>
        <strain evidence="2">R3-111a-1</strain>
    </source>
</reference>
<reference evidence="4" key="1">
    <citation type="submission" date="2010-07" db="EMBL/GenBank/DDBJ databases">
        <title>The genome sequence of Gaeumannomyces graminis var. tritici strain R3-111a-1.</title>
        <authorList>
            <consortium name="The Broad Institute Genome Sequencing Platform"/>
            <person name="Ma L.-J."/>
            <person name="Dead R."/>
            <person name="Young S."/>
            <person name="Zeng Q."/>
            <person name="Koehrsen M."/>
            <person name="Alvarado L."/>
            <person name="Berlin A."/>
            <person name="Chapman S.B."/>
            <person name="Chen Z."/>
            <person name="Freedman E."/>
            <person name="Gellesch M."/>
            <person name="Goldberg J."/>
            <person name="Griggs A."/>
            <person name="Gujja S."/>
            <person name="Heilman E.R."/>
            <person name="Heiman D."/>
            <person name="Hepburn T."/>
            <person name="Howarth C."/>
            <person name="Jen D."/>
            <person name="Larson L."/>
            <person name="Mehta T."/>
            <person name="Neiman D."/>
            <person name="Pearson M."/>
            <person name="Roberts A."/>
            <person name="Saif S."/>
            <person name="Shea T."/>
            <person name="Shenoy N."/>
            <person name="Sisk P."/>
            <person name="Stolte C."/>
            <person name="Sykes S."/>
            <person name="Walk T."/>
            <person name="White J."/>
            <person name="Yandava C."/>
            <person name="Haas B."/>
            <person name="Nusbaum C."/>
            <person name="Birren B."/>
        </authorList>
    </citation>
    <scope>NUCLEOTIDE SEQUENCE [LARGE SCALE GENOMIC DNA]</scope>
    <source>
        <strain evidence="4">R3-111a-1</strain>
    </source>
</reference>